<evidence type="ECO:0000256" key="9">
    <source>
        <dbReference type="ARBA" id="ARBA00023069"/>
    </source>
</evidence>
<keyword evidence="11" id="KW-0206">Cytoskeleton</keyword>
<feature type="coiled-coil region" evidence="13">
    <location>
        <begin position="394"/>
        <end position="435"/>
    </location>
</feature>
<evidence type="ECO:0000256" key="2">
    <source>
        <dbReference type="ARBA" id="ARBA00004245"/>
    </source>
</evidence>
<keyword evidence="17" id="KW-1185">Reference proteome</keyword>
<dbReference type="InterPro" id="IPR024743">
    <property type="entry name" value="Dynein_HC_stalk"/>
</dbReference>
<dbReference type="OrthoDB" id="64868at2759"/>
<dbReference type="Gene3D" id="3.40.50.300">
    <property type="entry name" value="P-loop containing nucleotide triphosphate hydrolases"/>
    <property type="match status" value="1"/>
</dbReference>
<dbReference type="InterPro" id="IPR024317">
    <property type="entry name" value="Dynein_heavy_chain_D4_dom"/>
</dbReference>
<feature type="coiled-coil region" evidence="13">
    <location>
        <begin position="152"/>
        <end position="207"/>
    </location>
</feature>
<evidence type="ECO:0000256" key="7">
    <source>
        <dbReference type="ARBA" id="ARBA00023017"/>
    </source>
</evidence>
<dbReference type="GO" id="GO:0051959">
    <property type="term" value="F:dynein light intermediate chain binding"/>
    <property type="evidence" value="ECO:0007669"/>
    <property type="project" value="InterPro"/>
</dbReference>
<evidence type="ECO:0000313" key="16">
    <source>
        <dbReference type="EMBL" id="GAX84979.1"/>
    </source>
</evidence>
<evidence type="ECO:0000256" key="8">
    <source>
        <dbReference type="ARBA" id="ARBA00023054"/>
    </source>
</evidence>
<evidence type="ECO:0000256" key="13">
    <source>
        <dbReference type="SAM" id="Coils"/>
    </source>
</evidence>
<dbReference type="Proteomes" id="UP000232323">
    <property type="component" value="Unassembled WGS sequence"/>
</dbReference>
<name>A0A250XPV8_9CHLO</name>
<dbReference type="Pfam" id="PF12777">
    <property type="entry name" value="MT"/>
    <property type="match status" value="1"/>
</dbReference>
<keyword evidence="10" id="KW-0505">Motor protein</keyword>
<dbReference type="InterPro" id="IPR026983">
    <property type="entry name" value="DHC"/>
</dbReference>
<dbReference type="GO" id="GO:0045505">
    <property type="term" value="F:dynein intermediate chain binding"/>
    <property type="evidence" value="ECO:0007669"/>
    <property type="project" value="InterPro"/>
</dbReference>
<dbReference type="SUPFAM" id="SSF52540">
    <property type="entry name" value="P-loop containing nucleoside triphosphate hydrolases"/>
    <property type="match status" value="1"/>
</dbReference>
<evidence type="ECO:0000256" key="5">
    <source>
        <dbReference type="ARBA" id="ARBA00022741"/>
    </source>
</evidence>
<dbReference type="PANTHER" id="PTHR22878:SF69">
    <property type="entry name" value="DYNEIN HEAVY CHAIN"/>
    <property type="match status" value="1"/>
</dbReference>
<evidence type="ECO:0000256" key="11">
    <source>
        <dbReference type="ARBA" id="ARBA00023212"/>
    </source>
</evidence>
<proteinExistence type="predicted"/>
<keyword evidence="5" id="KW-0547">Nucleotide-binding</keyword>
<comment type="subcellular location">
    <subcellularLocation>
        <location evidence="1">Cell projection</location>
        <location evidence="1">Cilium</location>
    </subcellularLocation>
    <subcellularLocation>
        <location evidence="2">Cytoplasm</location>
        <location evidence="2">Cytoskeleton</location>
    </subcellularLocation>
</comment>
<dbReference type="InterPro" id="IPR027417">
    <property type="entry name" value="P-loop_NTPase"/>
</dbReference>
<feature type="domain" description="Dynein heavy chain coiled coil stalk" evidence="14">
    <location>
        <begin position="171"/>
        <end position="514"/>
    </location>
</feature>
<dbReference type="GO" id="GO:0007018">
    <property type="term" value="P:microtubule-based movement"/>
    <property type="evidence" value="ECO:0007669"/>
    <property type="project" value="InterPro"/>
</dbReference>
<keyword evidence="12" id="KW-0966">Cell projection</keyword>
<dbReference type="STRING" id="1157962.A0A250XPV8"/>
<keyword evidence="6" id="KW-0067">ATP-binding</keyword>
<dbReference type="Pfam" id="PF12780">
    <property type="entry name" value="AAA_8"/>
    <property type="match status" value="1"/>
</dbReference>
<evidence type="ECO:0000256" key="12">
    <source>
        <dbReference type="ARBA" id="ARBA00023273"/>
    </source>
</evidence>
<dbReference type="GO" id="GO:0005524">
    <property type="term" value="F:ATP binding"/>
    <property type="evidence" value="ECO:0007669"/>
    <property type="project" value="UniProtKB-KW"/>
</dbReference>
<keyword evidence="7" id="KW-0243">Dynein</keyword>
<evidence type="ECO:0000256" key="1">
    <source>
        <dbReference type="ARBA" id="ARBA00004138"/>
    </source>
</evidence>
<dbReference type="GO" id="GO:0005929">
    <property type="term" value="C:cilium"/>
    <property type="evidence" value="ECO:0007669"/>
    <property type="project" value="UniProtKB-SubCell"/>
</dbReference>
<dbReference type="GO" id="GO:0030286">
    <property type="term" value="C:dynein complex"/>
    <property type="evidence" value="ECO:0007669"/>
    <property type="project" value="UniProtKB-KW"/>
</dbReference>
<evidence type="ECO:0000259" key="15">
    <source>
        <dbReference type="Pfam" id="PF12780"/>
    </source>
</evidence>
<evidence type="ECO:0000256" key="4">
    <source>
        <dbReference type="ARBA" id="ARBA00022701"/>
    </source>
</evidence>
<keyword evidence="9" id="KW-0969">Cilium</keyword>
<dbReference type="FunFam" id="1.20.920.20:FF:000001">
    <property type="entry name" value="dynein heavy chain 2, axonemal"/>
    <property type="match status" value="1"/>
</dbReference>
<dbReference type="EMBL" id="BEGY01000143">
    <property type="protein sequence ID" value="GAX84979.1"/>
    <property type="molecule type" value="Genomic_DNA"/>
</dbReference>
<evidence type="ECO:0000256" key="10">
    <source>
        <dbReference type="ARBA" id="ARBA00023175"/>
    </source>
</evidence>
<evidence type="ECO:0008006" key="18">
    <source>
        <dbReference type="Google" id="ProtNLM"/>
    </source>
</evidence>
<keyword evidence="8 13" id="KW-0175">Coiled coil</keyword>
<gene>
    <name evidence="16" type="ORF">CEUSTIGMA_g12400.t1</name>
</gene>
<comment type="caution">
    <text evidence="16">The sequence shown here is derived from an EMBL/GenBank/DDBJ whole genome shotgun (WGS) entry which is preliminary data.</text>
</comment>
<evidence type="ECO:0000256" key="3">
    <source>
        <dbReference type="ARBA" id="ARBA00022490"/>
    </source>
</evidence>
<keyword evidence="4" id="KW-0493">Microtubule</keyword>
<accession>A0A250XPV8</accession>
<evidence type="ECO:0000313" key="17">
    <source>
        <dbReference type="Proteomes" id="UP000232323"/>
    </source>
</evidence>
<dbReference type="Gene3D" id="1.20.920.20">
    <property type="match status" value="1"/>
</dbReference>
<dbReference type="GO" id="GO:0005874">
    <property type="term" value="C:microtubule"/>
    <property type="evidence" value="ECO:0007669"/>
    <property type="project" value="UniProtKB-KW"/>
</dbReference>
<evidence type="ECO:0000259" key="14">
    <source>
        <dbReference type="Pfam" id="PF12777"/>
    </source>
</evidence>
<sequence length="582" mass="64668">MILLFCPYWLSQLNQYGFNVPKVKPCFANYSSGILDSMENLWSFFIDKVRKFLHIVLCFSPVGDKFRIRARQFPALVNCTMFDWFHSWPNEALVSVAQRFLVEVPAIEESVRESVANHMAYAHQCVTEASVRYMEAFRRYNYTTPKSYLELISLYKSLLERKRSELKAAKERLENGVDKIAQASAQVADLQKALKDEQIIVEEKKAQTDELIVSIGKEKAIVDDAVEAGREDEEASAKLAAEVMAFQEECANDLKAAEPVIAEAEAALNSLDKNSLGELKSFGSPAPDVISVVSAVIVLTAPGGKIPKDLSWAAGKKMMGNVDQFLKSLISFDKDNTPENCCAQVERDFLSQPGFTPDNIRSKSSAAAGLCAWVINICKYFRIYQVVAPKRAALAEANKRLENANKKLSGIRAKVKDLQDRVATLEEGLMKATIDKNNAVAQAEKTLRKAGLADRLINGLSGENARWGSEIKRMEVVEGKLVGDVLMASAFVSYAAPFNMMFRQSLLNEKWIPDLIDRAIPMSQGIMPLDLMSLHSCYRASCLWTCLPMPASVPSGLMRVYPLTLYPLRMVPSCPMPADGPS</sequence>
<keyword evidence="3" id="KW-0963">Cytoplasm</keyword>
<dbReference type="PANTHER" id="PTHR22878">
    <property type="entry name" value="DYNEIN HEAVY CHAIN 6, AXONEMAL-LIKE-RELATED"/>
    <property type="match status" value="1"/>
</dbReference>
<evidence type="ECO:0000256" key="6">
    <source>
        <dbReference type="ARBA" id="ARBA00022840"/>
    </source>
</evidence>
<feature type="domain" description="Dynein heavy chain AAA module D4" evidence="15">
    <location>
        <begin position="32"/>
        <end position="158"/>
    </location>
</feature>
<reference evidence="16 17" key="1">
    <citation type="submission" date="2017-08" db="EMBL/GenBank/DDBJ databases">
        <title>Acidophilic green algal genome provides insights into adaptation to an acidic environment.</title>
        <authorList>
            <person name="Hirooka S."/>
            <person name="Hirose Y."/>
            <person name="Kanesaki Y."/>
            <person name="Higuchi S."/>
            <person name="Fujiwara T."/>
            <person name="Onuma R."/>
            <person name="Era A."/>
            <person name="Ohbayashi R."/>
            <person name="Uzuka A."/>
            <person name="Nozaki H."/>
            <person name="Yoshikawa H."/>
            <person name="Miyagishima S.Y."/>
        </authorList>
    </citation>
    <scope>NUCLEOTIDE SEQUENCE [LARGE SCALE GENOMIC DNA]</scope>
    <source>
        <strain evidence="16 17">NIES-2499</strain>
    </source>
</reference>
<dbReference type="AlphaFoldDB" id="A0A250XPV8"/>
<protein>
    <recommendedName>
        <fullName evidence="18">Dynein heavy chain AAA module D4 domain-containing protein</fullName>
    </recommendedName>
</protein>
<organism evidence="16 17">
    <name type="scientific">Chlamydomonas eustigma</name>
    <dbReference type="NCBI Taxonomy" id="1157962"/>
    <lineage>
        <taxon>Eukaryota</taxon>
        <taxon>Viridiplantae</taxon>
        <taxon>Chlorophyta</taxon>
        <taxon>core chlorophytes</taxon>
        <taxon>Chlorophyceae</taxon>
        <taxon>CS clade</taxon>
        <taxon>Chlamydomonadales</taxon>
        <taxon>Chlamydomonadaceae</taxon>
        <taxon>Chlamydomonas</taxon>
    </lineage>
</organism>